<dbReference type="AlphaFoldDB" id="A0A7W8ITV8"/>
<sequence>MIFLPPYSPQLNPIEHLWKWLKESVIANRFHKDVQAIEQSVNSFLRVY</sequence>
<dbReference type="InterPro" id="IPR036397">
    <property type="entry name" value="RNaseH_sf"/>
</dbReference>
<dbReference type="GO" id="GO:0003676">
    <property type="term" value="F:nucleic acid binding"/>
    <property type="evidence" value="ECO:0007669"/>
    <property type="project" value="InterPro"/>
</dbReference>
<organism evidence="2 3">
    <name type="scientific">Anoxybacteroides tepidamans</name>
    <dbReference type="NCBI Taxonomy" id="265948"/>
    <lineage>
        <taxon>Bacteria</taxon>
        <taxon>Bacillati</taxon>
        <taxon>Bacillota</taxon>
        <taxon>Bacilli</taxon>
        <taxon>Bacillales</taxon>
        <taxon>Anoxybacillaceae</taxon>
        <taxon>Anoxybacteroides</taxon>
    </lineage>
</organism>
<comment type="caution">
    <text evidence="2">The sequence shown here is derived from an EMBL/GenBank/DDBJ whole genome shotgun (WGS) entry which is preliminary data.</text>
</comment>
<evidence type="ECO:0000259" key="1">
    <source>
        <dbReference type="Pfam" id="PF13358"/>
    </source>
</evidence>
<reference evidence="2 3" key="1">
    <citation type="submission" date="2020-08" db="EMBL/GenBank/DDBJ databases">
        <title>Genomic Encyclopedia of Type Strains, Phase IV (KMG-IV): sequencing the most valuable type-strain genomes for metagenomic binning, comparative biology and taxonomic classification.</title>
        <authorList>
            <person name="Goeker M."/>
        </authorList>
    </citation>
    <scope>NUCLEOTIDE SEQUENCE [LARGE SCALE GENOMIC DNA]</scope>
    <source>
        <strain evidence="2 3">DSM 16325</strain>
    </source>
</reference>
<dbReference type="EMBL" id="JACHEP010000020">
    <property type="protein sequence ID" value="MBB5325717.1"/>
    <property type="molecule type" value="Genomic_DNA"/>
</dbReference>
<keyword evidence="3" id="KW-1185">Reference proteome</keyword>
<accession>A0A7W8ITV8</accession>
<protein>
    <submittedName>
        <fullName evidence="2">Transposase</fullName>
    </submittedName>
</protein>
<dbReference type="Proteomes" id="UP000520011">
    <property type="component" value="Unassembled WGS sequence"/>
</dbReference>
<feature type="domain" description="Tc1-like transposase DDE" evidence="1">
    <location>
        <begin position="2"/>
        <end position="37"/>
    </location>
</feature>
<evidence type="ECO:0000313" key="3">
    <source>
        <dbReference type="Proteomes" id="UP000520011"/>
    </source>
</evidence>
<dbReference type="Gene3D" id="3.30.420.10">
    <property type="entry name" value="Ribonuclease H-like superfamily/Ribonuclease H"/>
    <property type="match status" value="1"/>
</dbReference>
<proteinExistence type="predicted"/>
<dbReference type="InterPro" id="IPR038717">
    <property type="entry name" value="Tc1-like_DDE_dom"/>
</dbReference>
<name>A0A7W8ITV8_9BACL</name>
<dbReference type="Pfam" id="PF13358">
    <property type="entry name" value="DDE_3"/>
    <property type="match status" value="1"/>
</dbReference>
<gene>
    <name evidence="2" type="ORF">HNQ34_002818</name>
</gene>
<evidence type="ECO:0000313" key="2">
    <source>
        <dbReference type="EMBL" id="MBB5325717.1"/>
    </source>
</evidence>